<dbReference type="SUPFAM" id="SSF52540">
    <property type="entry name" value="P-loop containing nucleoside triphosphate hydrolases"/>
    <property type="match status" value="1"/>
</dbReference>
<dbReference type="SMART" id="SM00488">
    <property type="entry name" value="DEXDc2"/>
    <property type="match status" value="1"/>
</dbReference>
<dbReference type="GO" id="GO:0005524">
    <property type="term" value="F:ATP binding"/>
    <property type="evidence" value="ECO:0007669"/>
    <property type="project" value="UniProtKB-KW"/>
</dbReference>
<comment type="cofactor">
    <cofactor evidence="1">
        <name>[4Fe-4S] cluster</name>
        <dbReference type="ChEBI" id="CHEBI:49883"/>
    </cofactor>
</comment>
<dbReference type="GO" id="GO:0016818">
    <property type="term" value="F:hydrolase activity, acting on acid anhydrides, in phosphorus-containing anhydrides"/>
    <property type="evidence" value="ECO:0007669"/>
    <property type="project" value="InterPro"/>
</dbReference>
<proteinExistence type="inferred from homology"/>
<evidence type="ECO:0000256" key="3">
    <source>
        <dbReference type="ARBA" id="ARBA00022723"/>
    </source>
</evidence>
<comment type="similarity">
    <text evidence="2">Belongs to the DEAD box helicase family. DEAH subfamily. DDX11/CHL1 sub-subfamily.</text>
</comment>
<evidence type="ECO:0000256" key="4">
    <source>
        <dbReference type="ARBA" id="ARBA00022741"/>
    </source>
</evidence>
<name>A0AAD5D3F6_AMBAR</name>
<feature type="non-terminal residue" evidence="12">
    <location>
        <position position="1"/>
    </location>
</feature>
<dbReference type="Gene3D" id="3.40.50.300">
    <property type="entry name" value="P-loop containing nucleotide triphosphate hydrolases"/>
    <property type="match status" value="3"/>
</dbReference>
<dbReference type="GO" id="GO:0046872">
    <property type="term" value="F:metal ion binding"/>
    <property type="evidence" value="ECO:0007669"/>
    <property type="project" value="UniProtKB-KW"/>
</dbReference>
<dbReference type="InterPro" id="IPR045028">
    <property type="entry name" value="DinG/Rad3-like"/>
</dbReference>
<keyword evidence="10" id="KW-0413">Isomerase</keyword>
<sequence length="828" mass="93376">QRRRRKEMGEEMRQKFRAFPYKPYTIQIDFMNALYDSLDKGGIAMLESPTGTGKTLSIICSALQWLIDRKQAQNNNSLVDIHPNVMGGDCDGSDEEPDWLRNSFVSREVESPKKKVKVKKRYGFSNNKREETEIEESFRDMFSQLREIEGDLEYNNNNLEVRGDGERLGLGLDDKEFLMEEYESGDEKSGLCKRKGGGVCCDSSSSDGEDEEFSDKEEEADFKIYFCSRTHSQLTQFVKELRKTVFGDEIKVACLGSRKNLCINEEVMKLGNSTLINERCLDLQKNKKSQVSKKKNFGVDGRKRQTKTSSGCPMLSKRKLQKQFRAEMTEKGPLDIEDLVRLGGNLGTCPYYGSRSMVSAADLVVLPYQSLLSKSSRESLGLSLKNSVVIIDEAHNLADSLISMYDSKITLSQLELVNSSLEGYFQRFQNLLGPGNRRHIQTLMVLTRAFIQTLCNKDDPNLINSSGSECSLFINEFVFSLNIDNINLVKLLKYIKDSNMIHKVCGYGDKIISIQNDTTSILSAFRALAGILLSLTNGDSDGRIILSRKKTMESGQKGRYLKYVMLTGEKIFHEIVNEAHAVVLAGGTLQPIEETRVGELGLLLCNLVTVVPQEYVYDAWKTSGILGRITKKKRVFREPRKNTEVEIILKEYKESIDASLGTANNGAVILAVVGGKISEGINFSDGLGRCIVMVGLPYPSPSDIELMERVKHIDRIGDPKKNSNVTCFNGDAQAGFEVLRSCKHRGKEYYENLCMKAVNQSIGRAIRHINDYAAILLVDTRYTSDPSKRNSSHPTNKLPHWIKNRLISKTSSYGEVHRLLHQFFKFHK</sequence>
<evidence type="ECO:0000256" key="8">
    <source>
        <dbReference type="ARBA" id="ARBA00023004"/>
    </source>
</evidence>
<keyword evidence="6" id="KW-0347">Helicase</keyword>
<accession>A0AAD5D3F6</accession>
<dbReference type="PANTHER" id="PTHR11472:SF41">
    <property type="entry name" value="ATP-DEPENDENT DNA HELICASE DDX11-RELATED"/>
    <property type="match status" value="1"/>
</dbReference>
<gene>
    <name evidence="12" type="ORF">M8C21_009210</name>
</gene>
<evidence type="ECO:0000313" key="12">
    <source>
        <dbReference type="EMBL" id="KAI7752029.1"/>
    </source>
</evidence>
<dbReference type="PANTHER" id="PTHR11472">
    <property type="entry name" value="DNA REPAIR DEAD HELICASE RAD3/XP-D SUBFAMILY MEMBER"/>
    <property type="match status" value="1"/>
</dbReference>
<dbReference type="SMART" id="SM00487">
    <property type="entry name" value="DEXDc"/>
    <property type="match status" value="1"/>
</dbReference>
<evidence type="ECO:0000256" key="9">
    <source>
        <dbReference type="ARBA" id="ARBA00023014"/>
    </source>
</evidence>
<dbReference type="InterPro" id="IPR006554">
    <property type="entry name" value="Helicase-like_DEXD_c2"/>
</dbReference>
<evidence type="ECO:0000256" key="7">
    <source>
        <dbReference type="ARBA" id="ARBA00022840"/>
    </source>
</evidence>
<dbReference type="GO" id="GO:0051536">
    <property type="term" value="F:iron-sulfur cluster binding"/>
    <property type="evidence" value="ECO:0007669"/>
    <property type="project" value="UniProtKB-KW"/>
</dbReference>
<dbReference type="InterPro" id="IPR027417">
    <property type="entry name" value="P-loop_NTPase"/>
</dbReference>
<keyword evidence="9" id="KW-0411">Iron-sulfur</keyword>
<dbReference type="AlphaFoldDB" id="A0AAD5D3F6"/>
<evidence type="ECO:0000256" key="10">
    <source>
        <dbReference type="ARBA" id="ARBA00023235"/>
    </source>
</evidence>
<evidence type="ECO:0000256" key="1">
    <source>
        <dbReference type="ARBA" id="ARBA00001966"/>
    </source>
</evidence>
<comment type="caution">
    <text evidence="12">The sequence shown here is derived from an EMBL/GenBank/DDBJ whole genome shotgun (WGS) entry which is preliminary data.</text>
</comment>
<keyword evidence="13" id="KW-1185">Reference proteome</keyword>
<dbReference type="PROSITE" id="PS00690">
    <property type="entry name" value="DEAH_ATP_HELICASE"/>
    <property type="match status" value="1"/>
</dbReference>
<dbReference type="EMBL" id="JAMZMK010005766">
    <property type="protein sequence ID" value="KAI7752029.1"/>
    <property type="molecule type" value="Genomic_DNA"/>
</dbReference>
<dbReference type="PROSITE" id="PS51193">
    <property type="entry name" value="HELICASE_ATP_BIND_2"/>
    <property type="match status" value="1"/>
</dbReference>
<keyword evidence="3" id="KW-0479">Metal-binding</keyword>
<evidence type="ECO:0000313" key="13">
    <source>
        <dbReference type="Proteomes" id="UP001206925"/>
    </source>
</evidence>
<evidence type="ECO:0000256" key="6">
    <source>
        <dbReference type="ARBA" id="ARBA00022806"/>
    </source>
</evidence>
<keyword evidence="8" id="KW-0408">Iron</keyword>
<dbReference type="GO" id="GO:0003677">
    <property type="term" value="F:DNA binding"/>
    <property type="evidence" value="ECO:0007669"/>
    <property type="project" value="InterPro"/>
</dbReference>
<keyword evidence="4" id="KW-0547">Nucleotide-binding</keyword>
<dbReference type="InterPro" id="IPR002464">
    <property type="entry name" value="DNA/RNA_helicase_DEAH_CS"/>
</dbReference>
<evidence type="ECO:0000259" key="11">
    <source>
        <dbReference type="PROSITE" id="PS51193"/>
    </source>
</evidence>
<dbReference type="InterPro" id="IPR006555">
    <property type="entry name" value="ATP-dep_Helicase_C"/>
</dbReference>
<dbReference type="SMART" id="SM00491">
    <property type="entry name" value="HELICc2"/>
    <property type="match status" value="1"/>
</dbReference>
<dbReference type="Pfam" id="PF06733">
    <property type="entry name" value="DEAD_2"/>
    <property type="match status" value="1"/>
</dbReference>
<feature type="domain" description="Helicase ATP-binding" evidence="11">
    <location>
        <begin position="13"/>
        <end position="443"/>
    </location>
</feature>
<dbReference type="Proteomes" id="UP001206925">
    <property type="component" value="Unassembled WGS sequence"/>
</dbReference>
<dbReference type="GO" id="GO:0003678">
    <property type="term" value="F:DNA helicase activity"/>
    <property type="evidence" value="ECO:0007669"/>
    <property type="project" value="InterPro"/>
</dbReference>
<evidence type="ECO:0000256" key="2">
    <source>
        <dbReference type="ARBA" id="ARBA00008435"/>
    </source>
</evidence>
<dbReference type="GO" id="GO:0006139">
    <property type="term" value="P:nucleobase-containing compound metabolic process"/>
    <property type="evidence" value="ECO:0007669"/>
    <property type="project" value="InterPro"/>
</dbReference>
<feature type="non-terminal residue" evidence="12">
    <location>
        <position position="828"/>
    </location>
</feature>
<protein>
    <recommendedName>
        <fullName evidence="11">Helicase ATP-binding domain-containing protein</fullName>
    </recommendedName>
</protein>
<dbReference type="InterPro" id="IPR010614">
    <property type="entry name" value="RAD3-like_helicase_DEAD"/>
</dbReference>
<keyword evidence="7" id="KW-0067">ATP-binding</keyword>
<reference evidence="12" key="1">
    <citation type="submission" date="2022-06" db="EMBL/GenBank/DDBJ databases">
        <title>Uncovering the hologenomic basis of an extraordinary plant invasion.</title>
        <authorList>
            <person name="Bieker V.C."/>
            <person name="Martin M.D."/>
            <person name="Gilbert T."/>
            <person name="Hodgins K."/>
            <person name="Battlay P."/>
            <person name="Petersen B."/>
            <person name="Wilson J."/>
        </authorList>
    </citation>
    <scope>NUCLEOTIDE SEQUENCE</scope>
    <source>
        <strain evidence="12">AA19_3_7</strain>
        <tissue evidence="12">Leaf</tissue>
    </source>
</reference>
<dbReference type="InterPro" id="IPR014001">
    <property type="entry name" value="Helicase_ATP-bd"/>
</dbReference>
<evidence type="ECO:0000256" key="5">
    <source>
        <dbReference type="ARBA" id="ARBA00022801"/>
    </source>
</evidence>
<dbReference type="GO" id="GO:0034085">
    <property type="term" value="P:establishment of sister chromatid cohesion"/>
    <property type="evidence" value="ECO:0007669"/>
    <property type="project" value="TreeGrafter"/>
</dbReference>
<dbReference type="Pfam" id="PF13307">
    <property type="entry name" value="Helicase_C_2"/>
    <property type="match status" value="1"/>
</dbReference>
<organism evidence="12 13">
    <name type="scientific">Ambrosia artemisiifolia</name>
    <name type="common">Common ragweed</name>
    <dbReference type="NCBI Taxonomy" id="4212"/>
    <lineage>
        <taxon>Eukaryota</taxon>
        <taxon>Viridiplantae</taxon>
        <taxon>Streptophyta</taxon>
        <taxon>Embryophyta</taxon>
        <taxon>Tracheophyta</taxon>
        <taxon>Spermatophyta</taxon>
        <taxon>Magnoliopsida</taxon>
        <taxon>eudicotyledons</taxon>
        <taxon>Gunneridae</taxon>
        <taxon>Pentapetalae</taxon>
        <taxon>asterids</taxon>
        <taxon>campanulids</taxon>
        <taxon>Asterales</taxon>
        <taxon>Asteraceae</taxon>
        <taxon>Asteroideae</taxon>
        <taxon>Heliantheae alliance</taxon>
        <taxon>Heliantheae</taxon>
        <taxon>Ambrosia</taxon>
    </lineage>
</organism>
<keyword evidence="5" id="KW-0378">Hydrolase</keyword>
<dbReference type="InterPro" id="IPR014013">
    <property type="entry name" value="Helic_SF1/SF2_ATP-bd_DinG/Rad3"/>
</dbReference>
<dbReference type="GO" id="GO:0005634">
    <property type="term" value="C:nucleus"/>
    <property type="evidence" value="ECO:0007669"/>
    <property type="project" value="TreeGrafter"/>
</dbReference>